<evidence type="ECO:0000313" key="1">
    <source>
        <dbReference type="EMBL" id="CAM08027.1"/>
    </source>
</evidence>
<name>A0A0U1RHX5_NEIMA</name>
<reference evidence="1 2" key="1">
    <citation type="journal article" date="2000" name="Nature">
        <title>Complete DNA sequence of a serogroup A strain of Neisseria meningitidis Z2491.</title>
        <authorList>
            <person name="Parkhill J."/>
            <person name="Achtman M."/>
            <person name="James K.D."/>
            <person name="Bentley S.D."/>
            <person name="Churcher C."/>
            <person name="Klee S.R."/>
            <person name="Morelli G."/>
            <person name="Basham D."/>
            <person name="Brown D."/>
            <person name="Chillingworth T."/>
            <person name="Davies R.M."/>
            <person name="Davis P."/>
            <person name="Devlin K."/>
            <person name="Feltwell T."/>
            <person name="Hamlin N."/>
            <person name="Holroyd S."/>
            <person name="Jagels K."/>
            <person name="Leather S."/>
            <person name="Moule S."/>
            <person name="Mungall K."/>
            <person name="Quail M.A."/>
            <person name="Rajandream M.A."/>
            <person name="Rutherford K.M."/>
            <person name="Simmonds M."/>
            <person name="Skelton J."/>
            <person name="Whitehead S."/>
            <person name="Spratt B.G."/>
            <person name="Barrell B.G."/>
        </authorList>
    </citation>
    <scope>NUCLEOTIDE SEQUENCE [LARGE SCALE GENOMIC DNA]</scope>
    <source>
        <strain evidence="2">DSM 15465 / Z2491</strain>
    </source>
</reference>
<dbReference type="RefSeq" id="WP_002246014.1">
    <property type="nucleotide sequence ID" value="NC_003116.1"/>
</dbReference>
<dbReference type="Proteomes" id="UP000000626">
    <property type="component" value="Chromosome"/>
</dbReference>
<sequence length="67" mass="8031">MSRYQQKFIVQELENYEFIFPDQFGDIGFTQNLKEAGQYENYEDAFNAGLEEIGGHFQIFSFYIREE</sequence>
<dbReference type="HOGENOM" id="CLU_2807982_0_0_4"/>
<dbReference type="EMBL" id="AL157959">
    <property type="protein sequence ID" value="CAM08027.1"/>
    <property type="molecule type" value="Genomic_DNA"/>
</dbReference>
<evidence type="ECO:0008006" key="3">
    <source>
        <dbReference type="Google" id="ProtNLM"/>
    </source>
</evidence>
<accession>A0A0U1RHX5</accession>
<dbReference type="EnsemblBacteria" id="CAM08027">
    <property type="protein sequence ID" value="CAM08027"/>
    <property type="gene ID" value="NMA0780"/>
</dbReference>
<proteinExistence type="predicted"/>
<dbReference type="AlphaFoldDB" id="A0A0U1RHX5"/>
<dbReference type="GeneID" id="93386591"/>
<evidence type="ECO:0000313" key="2">
    <source>
        <dbReference type="Proteomes" id="UP000000626"/>
    </source>
</evidence>
<gene>
    <name evidence="1" type="ordered locus">NMA0780</name>
</gene>
<protein>
    <recommendedName>
        <fullName evidence="3">Phage associated protein</fullName>
    </recommendedName>
</protein>
<dbReference type="KEGG" id="nma:NMA0780"/>
<organism evidence="1 2">
    <name type="scientific">Neisseria meningitidis serogroup A / serotype 4A (strain DSM 15465 / Z2491)</name>
    <dbReference type="NCBI Taxonomy" id="122587"/>
    <lineage>
        <taxon>Bacteria</taxon>
        <taxon>Pseudomonadati</taxon>
        <taxon>Pseudomonadota</taxon>
        <taxon>Betaproteobacteria</taxon>
        <taxon>Neisseriales</taxon>
        <taxon>Neisseriaceae</taxon>
        <taxon>Neisseria</taxon>
    </lineage>
</organism>